<reference evidence="3 4" key="2">
    <citation type="journal article" date="2012" name="Open Biol.">
        <title>Characteristics of nucleosomes and linker DNA regions on the genome of the basidiomycete Mixia osmundae revealed by mono- and dinucleosome mapping.</title>
        <authorList>
            <person name="Nishida H."/>
            <person name="Kondo S."/>
            <person name="Matsumoto T."/>
            <person name="Suzuki Y."/>
            <person name="Yoshikawa H."/>
            <person name="Taylor T.D."/>
            <person name="Sugiyama J."/>
        </authorList>
    </citation>
    <scope>NUCLEOTIDE SEQUENCE [LARGE SCALE GENOMIC DNA]</scope>
    <source>
        <strain evidence="4">CBS 9802 / IAM 14324 / JCM 22182 / KY 12970</strain>
    </source>
</reference>
<evidence type="ECO:0000313" key="4">
    <source>
        <dbReference type="Proteomes" id="UP000009131"/>
    </source>
</evidence>
<feature type="region of interest" description="Disordered" evidence="1">
    <location>
        <begin position="129"/>
        <end position="186"/>
    </location>
</feature>
<organism evidence="3 4">
    <name type="scientific">Mixia osmundae (strain CBS 9802 / IAM 14324 / JCM 22182 / KY 12970)</name>
    <dbReference type="NCBI Taxonomy" id="764103"/>
    <lineage>
        <taxon>Eukaryota</taxon>
        <taxon>Fungi</taxon>
        <taxon>Dikarya</taxon>
        <taxon>Basidiomycota</taxon>
        <taxon>Pucciniomycotina</taxon>
        <taxon>Mixiomycetes</taxon>
        <taxon>Mixiales</taxon>
        <taxon>Mixiaceae</taxon>
        <taxon>Mixia</taxon>
    </lineage>
</organism>
<dbReference type="AlphaFoldDB" id="G7E2I7"/>
<feature type="compositionally biased region" description="Polar residues" evidence="1">
    <location>
        <begin position="428"/>
        <end position="446"/>
    </location>
</feature>
<evidence type="ECO:0000313" key="3">
    <source>
        <dbReference type="EMBL" id="GAA97047.1"/>
    </source>
</evidence>
<protein>
    <submittedName>
        <fullName evidence="3">Uncharacterized protein</fullName>
    </submittedName>
</protein>
<accession>G7E2I7</accession>
<sequence length="718" mass="77554">MSAITRRQSEVSRESPQPAPAPGSITDGHAVGLHAPTLGMILGMTLGVLVIALSFAFWRIKKPRAGSTSLTRHALTNLETSPPNNGSQASETQPQSFRQRLASNVPASPRTPGFLRTFLWGSTAQMSSTARTNAAAQQARAGSTQANPDAQANASSRRPQGPREQRRGRRQSRSSTRTVPPYSEIPADEEMTLAKAASDGMGFEGIVEEALSRGQSAVSQTDHRASQASTTLSIRPLGRHGHVSSHVRQSQTTVGGQTVYHDANLPDLPDFRPDEDIVSRGTSRGLSGMTAAPNEDPTRLTIHSGTAGTFYEEVRSALAELPPAYLHPARDHSSPAAILSDQPPAHWPLDSAGDSRTSGSDSAAHGQYPGGYPFDGSRYHVPDSARPSCDVTDQDHSRDHISITVHSTQAAPGNDQVRSWLPHRWRASPTSDTTRLTSVGSRATSASPETLLLPLNQPVSDARPRHRFNPFARHSYRHSTHLAPTSTRSSDGCTTLTLVDSRTSHQTGPSARRYTVGGASPLSTTDVSEPLRDTLVHTNYIYPRNGLSQAQMRFLNSQEHLDQMLLQTDTDVPPFSHASEEDLLTSTRSVDADSSQTVLPFAQTRAPQVHIFEADHPAQVDTTSPDQHSPVEQLVSPDALSPSAARMSVSCEPGGSSLHDETPGLTVQIRVSSPVRSSTQDDRLLRGRHSRSTIEIRPREMRISLPWSSATVEMSHMG</sequence>
<feature type="compositionally biased region" description="Low complexity" evidence="1">
    <location>
        <begin position="129"/>
        <end position="146"/>
    </location>
</feature>
<feature type="compositionally biased region" description="Polar residues" evidence="1">
    <location>
        <begin position="77"/>
        <end position="106"/>
    </location>
</feature>
<name>G7E2I7_MIXOS</name>
<feature type="region of interest" description="Disordered" evidence="1">
    <location>
        <begin position="71"/>
        <end position="109"/>
    </location>
</feature>
<gene>
    <name evidence="3" type="primary">Mo03722</name>
    <name evidence="3" type="ORF">E5Q_03722</name>
</gene>
<keyword evidence="2" id="KW-0812">Transmembrane</keyword>
<keyword evidence="4" id="KW-1185">Reference proteome</keyword>
<keyword evidence="2" id="KW-0472">Membrane</keyword>
<feature type="region of interest" description="Disordered" evidence="1">
    <location>
        <begin position="501"/>
        <end position="527"/>
    </location>
</feature>
<feature type="region of interest" description="Disordered" evidence="1">
    <location>
        <begin position="279"/>
        <end position="300"/>
    </location>
</feature>
<dbReference type="Proteomes" id="UP000009131">
    <property type="component" value="Unassembled WGS sequence"/>
</dbReference>
<dbReference type="HOGENOM" id="CLU_372173_0_0_1"/>
<dbReference type="InParanoid" id="G7E2I7"/>
<comment type="caution">
    <text evidence="3">The sequence shown here is derived from an EMBL/GenBank/DDBJ whole genome shotgun (WGS) entry which is preliminary data.</text>
</comment>
<feature type="region of interest" description="Disordered" evidence="1">
    <location>
        <begin position="329"/>
        <end position="397"/>
    </location>
</feature>
<reference evidence="3 4" key="1">
    <citation type="journal article" date="2011" name="J. Gen. Appl. Microbiol.">
        <title>Draft genome sequencing of the enigmatic basidiomycete Mixia osmundae.</title>
        <authorList>
            <person name="Nishida H."/>
            <person name="Nagatsuka Y."/>
            <person name="Sugiyama J."/>
        </authorList>
    </citation>
    <scope>NUCLEOTIDE SEQUENCE [LARGE SCALE GENOMIC DNA]</scope>
    <source>
        <strain evidence="4">CBS 9802 / IAM 14324 / JCM 22182 / KY 12970</strain>
    </source>
</reference>
<proteinExistence type="predicted"/>
<feature type="region of interest" description="Disordered" evidence="1">
    <location>
        <begin position="426"/>
        <end position="446"/>
    </location>
</feature>
<feature type="region of interest" description="Disordered" evidence="1">
    <location>
        <begin position="1"/>
        <end position="28"/>
    </location>
</feature>
<evidence type="ECO:0000256" key="2">
    <source>
        <dbReference type="SAM" id="Phobius"/>
    </source>
</evidence>
<feature type="transmembrane region" description="Helical" evidence="2">
    <location>
        <begin position="38"/>
        <end position="58"/>
    </location>
</feature>
<keyword evidence="2" id="KW-1133">Transmembrane helix</keyword>
<evidence type="ECO:0000256" key="1">
    <source>
        <dbReference type="SAM" id="MobiDB-lite"/>
    </source>
</evidence>
<dbReference type="EMBL" id="BABT02000110">
    <property type="protein sequence ID" value="GAA97047.1"/>
    <property type="molecule type" value="Genomic_DNA"/>
</dbReference>